<dbReference type="Proteomes" id="UP001276659">
    <property type="component" value="Unassembled WGS sequence"/>
</dbReference>
<proteinExistence type="predicted"/>
<evidence type="ECO:0000313" key="1">
    <source>
        <dbReference type="EMBL" id="KAK3178929.1"/>
    </source>
</evidence>
<dbReference type="AlphaFoldDB" id="A0AAE0DQ12"/>
<comment type="caution">
    <text evidence="1">The sequence shown here is derived from an EMBL/GenBank/DDBJ whole genome shotgun (WGS) entry which is preliminary data.</text>
</comment>
<organism evidence="1 2">
    <name type="scientific">Lepraria neglecta</name>
    <dbReference type="NCBI Taxonomy" id="209136"/>
    <lineage>
        <taxon>Eukaryota</taxon>
        <taxon>Fungi</taxon>
        <taxon>Dikarya</taxon>
        <taxon>Ascomycota</taxon>
        <taxon>Pezizomycotina</taxon>
        <taxon>Lecanoromycetes</taxon>
        <taxon>OSLEUM clade</taxon>
        <taxon>Lecanoromycetidae</taxon>
        <taxon>Lecanorales</taxon>
        <taxon>Lecanorineae</taxon>
        <taxon>Stereocaulaceae</taxon>
        <taxon>Lepraria</taxon>
    </lineage>
</organism>
<reference evidence="1" key="1">
    <citation type="submission" date="2022-11" db="EMBL/GenBank/DDBJ databases">
        <title>Chromosomal genome sequence assembly and mating type (MAT) locus characterization of the leprose asexual lichenized fungus Lepraria neglecta (Nyl.) Erichsen.</title>
        <authorList>
            <person name="Allen J.L."/>
            <person name="Pfeffer B."/>
        </authorList>
    </citation>
    <scope>NUCLEOTIDE SEQUENCE</scope>
    <source>
        <strain evidence="1">Allen 5258</strain>
    </source>
</reference>
<accession>A0AAE0DQ12</accession>
<sequence length="123" mass="13590">MRTSIDMFSTKPESDHPFGAELTKVNELAEEIGARDVLVLDDDEQFLMSRELCKFGAEDYVDEIPVHYCMDLDSSTDARLGTGLSGKWIDFSFFVDSLSSTNGFATALLGTSCKGYEGRLGQK</sequence>
<gene>
    <name evidence="1" type="ORF">OEA41_001067</name>
</gene>
<protein>
    <submittedName>
        <fullName evidence="1">Uncharacterized protein</fullName>
    </submittedName>
</protein>
<evidence type="ECO:0000313" key="2">
    <source>
        <dbReference type="Proteomes" id="UP001276659"/>
    </source>
</evidence>
<dbReference type="EMBL" id="JASNWA010000003">
    <property type="protein sequence ID" value="KAK3178929.1"/>
    <property type="molecule type" value="Genomic_DNA"/>
</dbReference>
<keyword evidence="2" id="KW-1185">Reference proteome</keyword>
<name>A0AAE0DQ12_9LECA</name>